<name>X0VTT8_9ZZZZ</name>
<dbReference type="AlphaFoldDB" id="X0VTT8"/>
<proteinExistence type="predicted"/>
<sequence length="39" mass="4743">MFKSSIVKLRNYFSDRIEEIKEGSYVPTYEQIKELPEFK</sequence>
<organism evidence="1">
    <name type="scientific">marine sediment metagenome</name>
    <dbReference type="NCBI Taxonomy" id="412755"/>
    <lineage>
        <taxon>unclassified sequences</taxon>
        <taxon>metagenomes</taxon>
        <taxon>ecological metagenomes</taxon>
    </lineage>
</organism>
<comment type="caution">
    <text evidence="1">The sequence shown here is derived from an EMBL/GenBank/DDBJ whole genome shotgun (WGS) entry which is preliminary data.</text>
</comment>
<evidence type="ECO:0008006" key="2">
    <source>
        <dbReference type="Google" id="ProtNLM"/>
    </source>
</evidence>
<accession>X0VTT8</accession>
<dbReference type="EMBL" id="BARS01034389">
    <property type="protein sequence ID" value="GAG21675.1"/>
    <property type="molecule type" value="Genomic_DNA"/>
</dbReference>
<gene>
    <name evidence="1" type="ORF">S01H1_53128</name>
</gene>
<evidence type="ECO:0000313" key="1">
    <source>
        <dbReference type="EMBL" id="GAG21675.1"/>
    </source>
</evidence>
<feature type="non-terminal residue" evidence="1">
    <location>
        <position position="39"/>
    </location>
</feature>
<reference evidence="1" key="1">
    <citation type="journal article" date="2014" name="Front. Microbiol.">
        <title>High frequency of phylogenetically diverse reductive dehalogenase-homologous genes in deep subseafloor sedimentary metagenomes.</title>
        <authorList>
            <person name="Kawai M."/>
            <person name="Futagami T."/>
            <person name="Toyoda A."/>
            <person name="Takaki Y."/>
            <person name="Nishi S."/>
            <person name="Hori S."/>
            <person name="Arai W."/>
            <person name="Tsubouchi T."/>
            <person name="Morono Y."/>
            <person name="Uchiyama I."/>
            <person name="Ito T."/>
            <person name="Fujiyama A."/>
            <person name="Inagaki F."/>
            <person name="Takami H."/>
        </authorList>
    </citation>
    <scope>NUCLEOTIDE SEQUENCE</scope>
    <source>
        <strain evidence="1">Expedition CK06-06</strain>
    </source>
</reference>
<protein>
    <recommendedName>
        <fullName evidence="2">HTH gntR-type domain-containing protein</fullName>
    </recommendedName>
</protein>